<evidence type="ECO:0000256" key="1">
    <source>
        <dbReference type="SAM" id="SignalP"/>
    </source>
</evidence>
<comment type="caution">
    <text evidence="2">The sequence shown here is derived from an EMBL/GenBank/DDBJ whole genome shotgun (WGS) entry which is preliminary data.</text>
</comment>
<protein>
    <submittedName>
        <fullName evidence="2">Aromatic hydrocarbon degradation protein</fullName>
    </submittedName>
</protein>
<keyword evidence="1" id="KW-0732">Signal</keyword>
<dbReference type="Proteomes" id="UP000286732">
    <property type="component" value="Unassembled WGS sequence"/>
</dbReference>
<reference evidence="2 3" key="1">
    <citation type="submission" date="2018-06" db="EMBL/GenBank/DDBJ databases">
        <title>Combined omics and stable isotope probing to characterize newly discovered Mariana Back-Arc vent microbial communities.</title>
        <authorList>
            <person name="Trembath-Reichert E."/>
            <person name="Huber J.A."/>
        </authorList>
    </citation>
    <scope>NUCLEOTIDE SEQUENCE [LARGE SCALE GENOMIC DNA]</scope>
    <source>
        <strain evidence="2">MAG 63_2</strain>
    </source>
</reference>
<dbReference type="EMBL" id="QNZM01000302">
    <property type="protein sequence ID" value="RTZ78232.1"/>
    <property type="molecule type" value="Genomic_DNA"/>
</dbReference>
<dbReference type="PROSITE" id="PS51257">
    <property type="entry name" value="PROKAR_LIPOPROTEIN"/>
    <property type="match status" value="1"/>
</dbReference>
<feature type="chain" id="PRO_5019391136" evidence="1">
    <location>
        <begin position="28"/>
        <end position="412"/>
    </location>
</feature>
<gene>
    <name evidence="2" type="ORF">DSY98_07700</name>
</gene>
<dbReference type="SUPFAM" id="SSF56935">
    <property type="entry name" value="Porins"/>
    <property type="match status" value="1"/>
</dbReference>
<evidence type="ECO:0000313" key="2">
    <source>
        <dbReference type="EMBL" id="RTZ78232.1"/>
    </source>
</evidence>
<evidence type="ECO:0000313" key="3">
    <source>
        <dbReference type="Proteomes" id="UP000286732"/>
    </source>
</evidence>
<dbReference type="Gene3D" id="2.40.160.60">
    <property type="entry name" value="Outer membrane protein transport protein (OMPP1/FadL/TodX)"/>
    <property type="match status" value="1"/>
</dbReference>
<dbReference type="AlphaFoldDB" id="A0A432G3Q7"/>
<name>A0A432G3Q7_9DELT</name>
<accession>A0A432G3Q7</accession>
<organism evidence="2 3">
    <name type="scientific">SAR324 cluster bacterium</name>
    <dbReference type="NCBI Taxonomy" id="2024889"/>
    <lineage>
        <taxon>Bacteria</taxon>
        <taxon>Deltaproteobacteria</taxon>
        <taxon>SAR324 cluster</taxon>
    </lineage>
</organism>
<proteinExistence type="predicted"/>
<feature type="signal peptide" evidence="1">
    <location>
        <begin position="1"/>
        <end position="27"/>
    </location>
</feature>
<sequence length="412" mass="46301">MKYALRQISLSFSIFFISCFVATQLYADVDHYKNMLVGERAATMGGTYVAISDDSTGCYYNPAGIAYAVGDSLSGSGNVLHKMKTVYSETIGTEDWVRESETLVPNYFGVLKKYKSYSFCFSYVVPEAFIEHQDLVFNDPLSDVKIYYQSLHSEDITYLMGPSGALQFGENFSLGLTLYYHYRSFMRQYHYFLKSTDGGYQLYYASKKQREDGLMPKIGVQWSPWSLLTVGMALDQTFLFNATFQGDASIHNTDNSTGTASYTSLMTRTISEEKRKFPLHLAFGAAYFPTPSLLYTVDLDYYKAQQKGRADVINYSGGTEYYFDPTNAVRFGLFTNYTNLPQTDSTTIAPYEYIDIYGASFGYTSYSSSSSLTLGAIYTYGSGKAWLYSGSTETRNMTRDSLTLLFSASSSL</sequence>